<dbReference type="InterPro" id="IPR015854">
    <property type="entry name" value="ABC_transpr_LolD-like"/>
</dbReference>
<keyword evidence="4 6" id="KW-0067">ATP-binding</keyword>
<dbReference type="PROSITE" id="PS50893">
    <property type="entry name" value="ABC_TRANSPORTER_2"/>
    <property type="match status" value="1"/>
</dbReference>
<organism evidence="6 7">
    <name type="scientific">Anaeromyxobacter paludicola</name>
    <dbReference type="NCBI Taxonomy" id="2918171"/>
    <lineage>
        <taxon>Bacteria</taxon>
        <taxon>Pseudomonadati</taxon>
        <taxon>Myxococcota</taxon>
        <taxon>Myxococcia</taxon>
        <taxon>Myxococcales</taxon>
        <taxon>Cystobacterineae</taxon>
        <taxon>Anaeromyxobacteraceae</taxon>
        <taxon>Anaeromyxobacter</taxon>
    </lineage>
</organism>
<gene>
    <name evidence="6" type="ORF">AMPC_34000</name>
</gene>
<dbReference type="Gene3D" id="3.40.50.300">
    <property type="entry name" value="P-loop containing nucleotide triphosphate hydrolases"/>
    <property type="match status" value="1"/>
</dbReference>
<evidence type="ECO:0000256" key="1">
    <source>
        <dbReference type="ARBA" id="ARBA00005417"/>
    </source>
</evidence>
<dbReference type="GO" id="GO:0005524">
    <property type="term" value="F:ATP binding"/>
    <property type="evidence" value="ECO:0007669"/>
    <property type="project" value="UniProtKB-KW"/>
</dbReference>
<proteinExistence type="inferred from homology"/>
<keyword evidence="7" id="KW-1185">Reference proteome</keyword>
<comment type="similarity">
    <text evidence="1">Belongs to the ABC transporter superfamily.</text>
</comment>
<dbReference type="InterPro" id="IPR003593">
    <property type="entry name" value="AAA+_ATPase"/>
</dbReference>
<dbReference type="RefSeq" id="WP_248342707.1">
    <property type="nucleotide sequence ID" value="NZ_AP025592.1"/>
</dbReference>
<evidence type="ECO:0000256" key="3">
    <source>
        <dbReference type="ARBA" id="ARBA00022741"/>
    </source>
</evidence>
<dbReference type="SMART" id="SM00382">
    <property type="entry name" value="AAA"/>
    <property type="match status" value="1"/>
</dbReference>
<dbReference type="PROSITE" id="PS00211">
    <property type="entry name" value="ABC_TRANSPORTER_1"/>
    <property type="match status" value="1"/>
</dbReference>
<dbReference type="Proteomes" id="UP001162734">
    <property type="component" value="Chromosome"/>
</dbReference>
<dbReference type="EMBL" id="AP025592">
    <property type="protein sequence ID" value="BDG10287.1"/>
    <property type="molecule type" value="Genomic_DNA"/>
</dbReference>
<evidence type="ECO:0000313" key="6">
    <source>
        <dbReference type="EMBL" id="BDG10287.1"/>
    </source>
</evidence>
<dbReference type="CDD" id="cd03255">
    <property type="entry name" value="ABC_MJ0796_LolCDE_FtsE"/>
    <property type="match status" value="1"/>
</dbReference>
<sequence length="225" mass="23875">MIQLRGIRKAFQDGAARVTVLDGVDLAVHPGEMTAVVGPSGSGKSTLLYVAGALDADFEGEALVAGESLRGLSEARRARLRNEAIGFVFQSFNLLPAMTALENVLLPAFFGQGGPRPDAPASPREAAREALSRVGLAEKAHRRPGELSGGERQRVAIARALFARPRVLLADEPTGNLDLRTGQEIIEIFVALAQAGLAVLVATHEERVSSACGRVLRLDHGRLQT</sequence>
<dbReference type="PANTHER" id="PTHR24220:SF689">
    <property type="entry name" value="LIPOPROTEIN-RELEASING SYSTEM ATP-BINDING PROTEIN LOLD"/>
    <property type="match status" value="1"/>
</dbReference>
<evidence type="ECO:0000256" key="4">
    <source>
        <dbReference type="ARBA" id="ARBA00022840"/>
    </source>
</evidence>
<dbReference type="Pfam" id="PF00005">
    <property type="entry name" value="ABC_tran"/>
    <property type="match status" value="1"/>
</dbReference>
<keyword evidence="2" id="KW-0813">Transport</keyword>
<dbReference type="SUPFAM" id="SSF52540">
    <property type="entry name" value="P-loop containing nucleoside triphosphate hydrolases"/>
    <property type="match status" value="1"/>
</dbReference>
<keyword evidence="3" id="KW-0547">Nucleotide-binding</keyword>
<accession>A0ABN6NAM0</accession>
<evidence type="ECO:0000259" key="5">
    <source>
        <dbReference type="PROSITE" id="PS50893"/>
    </source>
</evidence>
<dbReference type="InterPro" id="IPR017911">
    <property type="entry name" value="MacB-like_ATP-bd"/>
</dbReference>
<dbReference type="InterPro" id="IPR017871">
    <property type="entry name" value="ABC_transporter-like_CS"/>
</dbReference>
<reference evidence="7" key="1">
    <citation type="journal article" date="2022" name="Int. J. Syst. Evol. Microbiol.">
        <title>Anaeromyxobacter oryzae sp. nov., Anaeromyxobacter diazotrophicus sp. nov. and Anaeromyxobacter paludicola sp. nov., isolated from paddy soils.</title>
        <authorList>
            <person name="Itoh H."/>
            <person name="Xu Z."/>
            <person name="Mise K."/>
            <person name="Masuda Y."/>
            <person name="Ushijima N."/>
            <person name="Hayakawa C."/>
            <person name="Shiratori Y."/>
            <person name="Senoo K."/>
        </authorList>
    </citation>
    <scope>NUCLEOTIDE SEQUENCE [LARGE SCALE GENOMIC DNA]</scope>
    <source>
        <strain evidence="7">Red630</strain>
    </source>
</reference>
<name>A0ABN6NAM0_9BACT</name>
<protein>
    <submittedName>
        <fullName evidence="6">Macrolide ABC transporter ATP-binding protein</fullName>
    </submittedName>
</protein>
<dbReference type="InterPro" id="IPR003439">
    <property type="entry name" value="ABC_transporter-like_ATP-bd"/>
</dbReference>
<feature type="domain" description="ABC transporter" evidence="5">
    <location>
        <begin position="2"/>
        <end position="225"/>
    </location>
</feature>
<evidence type="ECO:0000313" key="7">
    <source>
        <dbReference type="Proteomes" id="UP001162734"/>
    </source>
</evidence>
<dbReference type="PANTHER" id="PTHR24220">
    <property type="entry name" value="IMPORT ATP-BINDING PROTEIN"/>
    <property type="match status" value="1"/>
</dbReference>
<dbReference type="InterPro" id="IPR027417">
    <property type="entry name" value="P-loop_NTPase"/>
</dbReference>
<evidence type="ECO:0000256" key="2">
    <source>
        <dbReference type="ARBA" id="ARBA00022448"/>
    </source>
</evidence>